<reference evidence="2 4" key="1">
    <citation type="submission" date="2014-08" db="EMBL/GenBank/DDBJ databases">
        <title>Methylacidiphilum kamchatkense strain Kam1 draft genome sequence.</title>
        <authorList>
            <person name="Birkeland N.-K."/>
            <person name="Erikstad H.A."/>
        </authorList>
    </citation>
    <scope>NUCLEOTIDE SEQUENCE [LARGE SCALE GENOMIC DNA]</scope>
    <source>
        <strain evidence="2 4">Kam1</strain>
    </source>
</reference>
<dbReference type="InterPro" id="IPR015421">
    <property type="entry name" value="PyrdxlP-dep_Trfase_major"/>
</dbReference>
<name>A0A0C1RLE4_9BACT</name>
<dbReference type="PANTHER" id="PTHR30244:SF39">
    <property type="entry name" value="BLR3650 PROTEIN"/>
    <property type="match status" value="1"/>
</dbReference>
<dbReference type="EMBL" id="CP037899">
    <property type="protein sequence ID" value="QDQ41707.1"/>
    <property type="molecule type" value="Genomic_DNA"/>
</dbReference>
<proteinExistence type="inferred from homology"/>
<dbReference type="OrthoDB" id="9810913at2"/>
<dbReference type="Gene3D" id="3.40.640.10">
    <property type="entry name" value="Type I PLP-dependent aspartate aminotransferase-like (Major domain)"/>
    <property type="match status" value="1"/>
</dbReference>
<reference evidence="3" key="2">
    <citation type="journal article" date="2019" name="BMC Genomics">
        <title>Complete genome sequence analysis of the thermoacidophilic verrucomicrobial methanotroph 'Candidatus Methylacidiphilum kamchatkense' strain Kam1 and comparison with its closest relatives.</title>
        <authorList>
            <person name="Kruse T."/>
            <person name="Ratnadevi C.M."/>
            <person name="Erikstad H.A."/>
            <person name="Birkeland N.K."/>
        </authorList>
    </citation>
    <scope>NUCLEOTIDE SEQUENCE</scope>
    <source>
        <strain evidence="3">Kam1</strain>
    </source>
</reference>
<evidence type="ECO:0000313" key="3">
    <source>
        <dbReference type="EMBL" id="QDQ41707.1"/>
    </source>
</evidence>
<dbReference type="InterPro" id="IPR015422">
    <property type="entry name" value="PyrdxlP-dep_Trfase_small"/>
</dbReference>
<evidence type="ECO:0000256" key="1">
    <source>
        <dbReference type="RuleBase" id="RU004508"/>
    </source>
</evidence>
<reference evidence="5" key="3">
    <citation type="submission" date="2019-03" db="EMBL/GenBank/DDBJ databases">
        <title>Complete genome of Methylacidiphilum kamchatkense Kam1.</title>
        <authorList>
            <person name="Kruse T."/>
            <person name="Murarilal Ratnadevi C."/>
            <person name="Erikstad H.-A."/>
            <person name="Birkeland N.-K."/>
        </authorList>
    </citation>
    <scope>NUCLEOTIDE SEQUENCE [LARGE SCALE GENOMIC DNA]</scope>
    <source>
        <strain evidence="5">kam1</strain>
    </source>
</reference>
<sequence>MRAKSIKFSDPDMTNQELEVLYRILSSNELSEGSEIESFERSFAQYVRRKFGVSFCSSKVAFFLCLKALGLKKGSEVILSAASWRDLGQVLLWAELTPKYVDIDYWSMAIDPAKIVKALSPKTKALVGLNPNGHPANWPELEKIAKENSLYLIEDATESIGSAYQGKVVGSFGILSIFDFSQPSALVTGRGAMVVTDSEELAFHLRMMRERTAEERKSVVKSRLPSLGCSMSNLEAALGLAQLKRIDSILQKRKDVEAFYTQLLCGFEGIKDPYVSPEATEVHWFSYVVHLGTRFSRSSRDAIIEDLKRENIEAFPYCYPLHISSWAMESGVHKGMLPMTERVADRTIALPFHGLLDFEQVACIVKTLKDASLNVGAGAAIY</sequence>
<organism evidence="3 5">
    <name type="scientific">Methylacidiphilum kamchatkense Kam1</name>
    <dbReference type="NCBI Taxonomy" id="1202785"/>
    <lineage>
        <taxon>Bacteria</taxon>
        <taxon>Pseudomonadati</taxon>
        <taxon>Verrucomicrobiota</taxon>
        <taxon>Methylacidiphilae</taxon>
        <taxon>Methylacidiphilales</taxon>
        <taxon>Methylacidiphilaceae</taxon>
        <taxon>Methylacidiphilum (ex Ratnadevi et al. 2023)</taxon>
    </lineage>
</organism>
<dbReference type="PANTHER" id="PTHR30244">
    <property type="entry name" value="TRANSAMINASE"/>
    <property type="match status" value="1"/>
</dbReference>
<keyword evidence="2" id="KW-0032">Aminotransferase</keyword>
<accession>A0A0C1RLE4</accession>
<dbReference type="Gene3D" id="3.90.1150.10">
    <property type="entry name" value="Aspartate Aminotransferase, domain 1"/>
    <property type="match status" value="1"/>
</dbReference>
<dbReference type="Proteomes" id="UP000315925">
    <property type="component" value="Chromosome"/>
</dbReference>
<dbReference type="EMBL" id="JQNX01000003">
    <property type="protein sequence ID" value="KIE58867.1"/>
    <property type="molecule type" value="Genomic_DNA"/>
</dbReference>
<dbReference type="InterPro" id="IPR015424">
    <property type="entry name" value="PyrdxlP-dep_Trfase"/>
</dbReference>
<gene>
    <name evidence="2" type="ORF">A946_05540</name>
    <name evidence="3" type="ORF">kam1_456</name>
</gene>
<evidence type="ECO:0000313" key="2">
    <source>
        <dbReference type="EMBL" id="KIE58867.1"/>
    </source>
</evidence>
<dbReference type="Pfam" id="PF01041">
    <property type="entry name" value="DegT_DnrJ_EryC1"/>
    <property type="match status" value="1"/>
</dbReference>
<comment type="similarity">
    <text evidence="1">Belongs to the DegT/DnrJ/EryC1 family.</text>
</comment>
<dbReference type="PIRSF" id="PIRSF000390">
    <property type="entry name" value="PLP_StrS"/>
    <property type="match status" value="1"/>
</dbReference>
<dbReference type="GO" id="GO:0030170">
    <property type="term" value="F:pyridoxal phosphate binding"/>
    <property type="evidence" value="ECO:0007669"/>
    <property type="project" value="TreeGrafter"/>
</dbReference>
<dbReference type="AlphaFoldDB" id="A0A0C1RLE4"/>
<evidence type="ECO:0000313" key="4">
    <source>
        <dbReference type="Proteomes" id="UP000031594"/>
    </source>
</evidence>
<dbReference type="Proteomes" id="UP000031594">
    <property type="component" value="Unassembled WGS sequence"/>
</dbReference>
<keyword evidence="1" id="KW-0663">Pyridoxal phosphate</keyword>
<dbReference type="STRING" id="1202785.A946_05540"/>
<dbReference type="GO" id="GO:0000271">
    <property type="term" value="P:polysaccharide biosynthetic process"/>
    <property type="evidence" value="ECO:0007669"/>
    <property type="project" value="TreeGrafter"/>
</dbReference>
<dbReference type="SUPFAM" id="SSF53383">
    <property type="entry name" value="PLP-dependent transferases"/>
    <property type="match status" value="1"/>
</dbReference>
<dbReference type="InterPro" id="IPR000653">
    <property type="entry name" value="DegT/StrS_aminotransferase"/>
</dbReference>
<dbReference type="GO" id="GO:0008483">
    <property type="term" value="F:transaminase activity"/>
    <property type="evidence" value="ECO:0007669"/>
    <property type="project" value="UniProtKB-KW"/>
</dbReference>
<dbReference type="CDD" id="cd00616">
    <property type="entry name" value="AHBA_syn"/>
    <property type="match status" value="1"/>
</dbReference>
<keyword evidence="4" id="KW-1185">Reference proteome</keyword>
<keyword evidence="2" id="KW-0808">Transferase</keyword>
<protein>
    <submittedName>
        <fullName evidence="2">Aminotransferase DegT</fullName>
    </submittedName>
    <submittedName>
        <fullName evidence="3">dTDP-4-amino-4,6-dideoxygalactose transaminase</fullName>
    </submittedName>
</protein>
<dbReference type="RefSeq" id="WP_039721314.1">
    <property type="nucleotide sequence ID" value="NZ_CP037899.1"/>
</dbReference>
<dbReference type="KEGG" id="mkc:kam1_456"/>
<evidence type="ECO:0000313" key="5">
    <source>
        <dbReference type="Proteomes" id="UP000315925"/>
    </source>
</evidence>